<dbReference type="SUPFAM" id="SSF57716">
    <property type="entry name" value="Glucocorticoid receptor-like (DNA-binding domain)"/>
    <property type="match status" value="3"/>
</dbReference>
<dbReference type="AlphaFoldDB" id="A0A1C7NLZ5"/>
<dbReference type="Gene3D" id="1.10.555.10">
    <property type="entry name" value="Rho GTPase activation protein"/>
    <property type="match status" value="1"/>
</dbReference>
<feature type="compositionally biased region" description="Low complexity" evidence="7">
    <location>
        <begin position="1078"/>
        <end position="1091"/>
    </location>
</feature>
<dbReference type="InParanoid" id="A0A1C7NLZ5"/>
<feature type="domain" description="LIM zinc-binding" evidence="8">
    <location>
        <begin position="384"/>
        <end position="446"/>
    </location>
</feature>
<dbReference type="PANTHER" id="PTHR24215:SF10">
    <property type="entry name" value="RHO-GTPASE-ACTIVATING PROTEIN LRG1"/>
    <property type="match status" value="1"/>
</dbReference>
<comment type="subcellular location">
    <subcellularLocation>
        <location evidence="1">Nucleus</location>
    </subcellularLocation>
</comment>
<evidence type="ECO:0000256" key="1">
    <source>
        <dbReference type="ARBA" id="ARBA00004123"/>
    </source>
</evidence>
<dbReference type="PROSITE" id="PS50238">
    <property type="entry name" value="RHOGAP"/>
    <property type="match status" value="1"/>
</dbReference>
<evidence type="ECO:0000256" key="2">
    <source>
        <dbReference type="ARBA" id="ARBA00022723"/>
    </source>
</evidence>
<dbReference type="InterPro" id="IPR008936">
    <property type="entry name" value="Rho_GTPase_activation_prot"/>
</dbReference>
<dbReference type="PROSITE" id="PS50023">
    <property type="entry name" value="LIM_DOMAIN_2"/>
    <property type="match status" value="3"/>
</dbReference>
<feature type="region of interest" description="Disordered" evidence="7">
    <location>
        <begin position="571"/>
        <end position="625"/>
    </location>
</feature>
<dbReference type="PROSITE" id="PS00478">
    <property type="entry name" value="LIM_DOMAIN_1"/>
    <property type="match status" value="3"/>
</dbReference>
<dbReference type="PANTHER" id="PTHR24215">
    <property type="entry name" value="RHO-GTPASE-ACTIVATING PROTEIN LRG1"/>
    <property type="match status" value="1"/>
</dbReference>
<evidence type="ECO:0000313" key="11">
    <source>
        <dbReference type="Proteomes" id="UP000093000"/>
    </source>
</evidence>
<evidence type="ECO:0000256" key="7">
    <source>
        <dbReference type="SAM" id="MobiDB-lite"/>
    </source>
</evidence>
<dbReference type="Pfam" id="PF00620">
    <property type="entry name" value="RhoGAP"/>
    <property type="match status" value="1"/>
</dbReference>
<dbReference type="Gene3D" id="2.10.110.10">
    <property type="entry name" value="Cysteine Rich Protein"/>
    <property type="match status" value="3"/>
</dbReference>
<dbReference type="OrthoDB" id="20689at2759"/>
<dbReference type="Pfam" id="PF00412">
    <property type="entry name" value="LIM"/>
    <property type="match status" value="2"/>
</dbReference>
<evidence type="ECO:0000259" key="8">
    <source>
        <dbReference type="PROSITE" id="PS50023"/>
    </source>
</evidence>
<gene>
    <name evidence="10" type="primary">rga1_3</name>
    <name evidence="10" type="ORF">A0J61_01920</name>
</gene>
<organism evidence="10 11">
    <name type="scientific">Choanephora cucurbitarum</name>
    <dbReference type="NCBI Taxonomy" id="101091"/>
    <lineage>
        <taxon>Eukaryota</taxon>
        <taxon>Fungi</taxon>
        <taxon>Fungi incertae sedis</taxon>
        <taxon>Mucoromycota</taxon>
        <taxon>Mucoromycotina</taxon>
        <taxon>Mucoromycetes</taxon>
        <taxon>Mucorales</taxon>
        <taxon>Mucorineae</taxon>
        <taxon>Choanephoraceae</taxon>
        <taxon>Choanephoroideae</taxon>
        <taxon>Choanephora</taxon>
    </lineage>
</organism>
<reference evidence="10 11" key="1">
    <citation type="submission" date="2016-03" db="EMBL/GenBank/DDBJ databases">
        <title>Choanephora cucurbitarum.</title>
        <authorList>
            <person name="Min B."/>
            <person name="Park H."/>
            <person name="Park J.-H."/>
            <person name="Shin H.-D."/>
            <person name="Choi I.-G."/>
        </authorList>
    </citation>
    <scope>NUCLEOTIDE SEQUENCE [LARGE SCALE GENOMIC DNA]</scope>
    <source>
        <strain evidence="10 11">KUS-F28377</strain>
    </source>
</reference>
<keyword evidence="6" id="KW-0440">LIM domain</keyword>
<feature type="region of interest" description="Disordered" evidence="7">
    <location>
        <begin position="1060"/>
        <end position="1111"/>
    </location>
</feature>
<evidence type="ECO:0000256" key="5">
    <source>
        <dbReference type="ARBA" id="ARBA00023242"/>
    </source>
</evidence>
<feature type="non-terminal residue" evidence="10">
    <location>
        <position position="1"/>
    </location>
</feature>
<sequence length="1111" mass="126058">KMSQLSPTITSSPTSIKPTLVCSKCDMPLGEQLVRALDNAFHPECFTCRDCNVPVASRYLPHPTEPGQPLCERDYFKRLDLVCAQCDEPLRGTYIIALDKKYHTNHFNCSDCSTVFGPEDSYYEHNSKVYCHFHYSTRFAVSCTGCDMSILKQYVEIERNDTVDHWHPECYMIQKFWNVKIAYPTLKENESIVSRVPKPQTPLELLKTQKETEEKVIGIWSVLSAFEESSAVCISEMLLHVSNGAYIESICLSERFLVHVEALFAGIDQIQSVYLEYKQTEFKYTREAKMLCKKIINFFSLLSRTGDIELKKLGSTQELLSLVTGLAHYLKILIRLALTSALRLEITIGKPICVSRLLAKLMEIPGKERHSRDSQRLIKPKNTDYCQLCGVTIEDQCMRYGDYRWHMGCFKCRQCSRQLNANDDAVFNSASCTVHCLECSGLTRNDLTPFEYITKLNQYSFLLRIALSRLCNLLQITDNQLSSVDYSTKLKSPNTILKDANANVQLSPSAEKQLTLMTDERIQGIDVFPTEIVDAKIAVSSTSKLDRKMSRSFKSANKRSTILGNADLAASLRSQKDSPTTPINRNITPPTRMDSLQRTANQQNELPTPSKLQQNTTRHKPTRSVGLDDLPQMVAEAVSSRKPATNSTQQNIHITTGPSGQPRIYLSELSALQYMIIRYVAVVQIEEYVKSSFSSGELLNLIETKKSSIWGKFFPFKKQKSHMPKVKEEGTFGVPLDLLTERTGVESNLGSGHSPVKLAAFIDDSITAMRQMDMTVEGVFRKNGNIRRLKELTEALDRNPNEVDLSQENVVQVAALLKKFLRDLPDPLMTHRLHPLFMAIERIEDATERKRALHLACCMLPRCNRATMEVLFVFFRWVASFSHVTGNVGSRMDIPNLARVIAPNILTANHKDPLKDDSFASIRVVEVLLESYEEFCLVPDDLEPFLEDPNLSEVDMSPKEFLKRVEQTVRLKNNPNGTSTCSKLSLQSTAQENARLFDNTIADGRAHPPTSIYAQQQFLPYANHHPNSDFVPQQLNMRYHQNNPVPPPRRMDSHESFASHNLQPYDTSQSAPKHRYVSHYQQQSQQHYYQQPLNPPHPTPTTSNAISTPSH</sequence>
<dbReference type="SMART" id="SM00324">
    <property type="entry name" value="RhoGAP"/>
    <property type="match status" value="1"/>
</dbReference>
<dbReference type="GO" id="GO:0030036">
    <property type="term" value="P:actin cytoskeleton organization"/>
    <property type="evidence" value="ECO:0007669"/>
    <property type="project" value="TreeGrafter"/>
</dbReference>
<feature type="domain" description="LIM zinc-binding" evidence="8">
    <location>
        <begin position="20"/>
        <end position="81"/>
    </location>
</feature>
<dbReference type="InterPro" id="IPR001781">
    <property type="entry name" value="Znf_LIM"/>
</dbReference>
<keyword evidence="3" id="KW-0677">Repeat</keyword>
<evidence type="ECO:0000256" key="3">
    <source>
        <dbReference type="ARBA" id="ARBA00022737"/>
    </source>
</evidence>
<dbReference type="EMBL" id="LUGH01000067">
    <property type="protein sequence ID" value="OBZ90020.1"/>
    <property type="molecule type" value="Genomic_DNA"/>
</dbReference>
<evidence type="ECO:0000259" key="9">
    <source>
        <dbReference type="PROSITE" id="PS50238"/>
    </source>
</evidence>
<evidence type="ECO:0000313" key="10">
    <source>
        <dbReference type="EMBL" id="OBZ90020.1"/>
    </source>
</evidence>
<dbReference type="GO" id="GO:0005634">
    <property type="term" value="C:nucleus"/>
    <property type="evidence" value="ECO:0007669"/>
    <property type="project" value="UniProtKB-SubCell"/>
</dbReference>
<dbReference type="Proteomes" id="UP000093000">
    <property type="component" value="Unassembled WGS sequence"/>
</dbReference>
<dbReference type="CDD" id="cd09392">
    <property type="entry name" value="LIM2_Lrg1p_like"/>
    <property type="match status" value="1"/>
</dbReference>
<keyword evidence="2 6" id="KW-0479">Metal-binding</keyword>
<keyword evidence="5" id="KW-0539">Nucleus</keyword>
<keyword evidence="11" id="KW-1185">Reference proteome</keyword>
<keyword evidence="4 6" id="KW-0862">Zinc</keyword>
<feature type="domain" description="Rho-GAP" evidence="9">
    <location>
        <begin position="734"/>
        <end position="936"/>
    </location>
</feature>
<feature type="domain" description="LIM zinc-binding" evidence="8">
    <location>
        <begin position="82"/>
        <end position="141"/>
    </location>
</feature>
<proteinExistence type="predicted"/>
<feature type="compositionally biased region" description="Polar residues" evidence="7">
    <location>
        <begin position="594"/>
        <end position="616"/>
    </location>
</feature>
<evidence type="ECO:0000256" key="4">
    <source>
        <dbReference type="ARBA" id="ARBA00022833"/>
    </source>
</evidence>
<dbReference type="InterPro" id="IPR000198">
    <property type="entry name" value="RhoGAP_dom"/>
</dbReference>
<evidence type="ECO:0000256" key="6">
    <source>
        <dbReference type="PROSITE-ProRule" id="PRU00125"/>
    </source>
</evidence>
<dbReference type="STRING" id="101091.A0A1C7NLZ5"/>
<feature type="compositionally biased region" description="Polar residues" evidence="7">
    <location>
        <begin position="1060"/>
        <end position="1071"/>
    </location>
</feature>
<dbReference type="SUPFAM" id="SSF48350">
    <property type="entry name" value="GTPase activation domain, GAP"/>
    <property type="match status" value="1"/>
</dbReference>
<dbReference type="FunCoup" id="A0A1C7NLZ5">
    <property type="interactions" value="225"/>
</dbReference>
<feature type="compositionally biased region" description="Polar residues" evidence="7">
    <location>
        <begin position="1100"/>
        <end position="1111"/>
    </location>
</feature>
<comment type="caution">
    <text evidence="10">The sequence shown here is derived from an EMBL/GenBank/DDBJ whole genome shotgun (WGS) entry which is preliminary data.</text>
</comment>
<dbReference type="GO" id="GO:0005737">
    <property type="term" value="C:cytoplasm"/>
    <property type="evidence" value="ECO:0007669"/>
    <property type="project" value="TreeGrafter"/>
</dbReference>
<protein>
    <submittedName>
        <fullName evidence="10">Rho-type GTPase-activating protein 1</fullName>
    </submittedName>
</protein>
<name>A0A1C7NLZ5_9FUNG</name>
<dbReference type="GO" id="GO:0046872">
    <property type="term" value="F:metal ion binding"/>
    <property type="evidence" value="ECO:0007669"/>
    <property type="project" value="UniProtKB-KW"/>
</dbReference>
<accession>A0A1C7NLZ5</accession>
<feature type="compositionally biased region" description="Low complexity" evidence="7">
    <location>
        <begin position="579"/>
        <end position="592"/>
    </location>
</feature>
<dbReference type="SMART" id="SM00132">
    <property type="entry name" value="LIM"/>
    <property type="match status" value="3"/>
</dbReference>
<dbReference type="GO" id="GO:0007165">
    <property type="term" value="P:signal transduction"/>
    <property type="evidence" value="ECO:0007669"/>
    <property type="project" value="InterPro"/>
</dbReference>